<dbReference type="EMBL" id="DQIR01039988">
    <property type="protein sequence ID" value="HCZ95463.1"/>
    <property type="molecule type" value="Transcribed_RNA"/>
</dbReference>
<dbReference type="EMBL" id="DQIR01227322">
    <property type="protein sequence ID" value="HDB82799.1"/>
    <property type="molecule type" value="Transcribed_RNA"/>
</dbReference>
<proteinExistence type="predicted"/>
<protein>
    <submittedName>
        <fullName evidence="4 5">Sarcolemmal membrane-associated protein isoform X1</fullName>
    </submittedName>
</protein>
<dbReference type="InterPro" id="IPR051176">
    <property type="entry name" value="Cent_Immune-Sig_Mod"/>
</dbReference>
<feature type="coiled-coil region" evidence="1">
    <location>
        <begin position="37"/>
        <end position="110"/>
    </location>
</feature>
<keyword evidence="1" id="KW-0175">Coiled coil</keyword>
<reference evidence="4" key="1">
    <citation type="journal article" date="2019" name="PeerJ">
        <title>Genes of the pig, Sus scrofa, reconstructed with EvidentialGene.</title>
        <authorList>
            <person name="Gilbert D.G."/>
        </authorList>
    </citation>
    <scope>NUCLEOTIDE SEQUENCE</scope>
</reference>
<dbReference type="PANTHER" id="PTHR15715">
    <property type="entry name" value="CENTROSOMAL PROTEIN OF 170 KDA"/>
    <property type="match status" value="1"/>
</dbReference>
<evidence type="ECO:0000256" key="3">
    <source>
        <dbReference type="SAM" id="SignalP"/>
    </source>
</evidence>
<evidence type="ECO:0000256" key="2">
    <source>
        <dbReference type="SAM" id="MobiDB-lite"/>
    </source>
</evidence>
<keyword evidence="3" id="KW-0732">Signal</keyword>
<dbReference type="EMBL" id="DQIR01232214">
    <property type="protein sequence ID" value="HDB87691.1"/>
    <property type="molecule type" value="Transcribed_RNA"/>
</dbReference>
<feature type="coiled-coil region" evidence="1">
    <location>
        <begin position="192"/>
        <end position="406"/>
    </location>
</feature>
<dbReference type="AlphaFoldDB" id="A0A480F687"/>
<feature type="signal peptide" evidence="3">
    <location>
        <begin position="1"/>
        <end position="18"/>
    </location>
</feature>
<feature type="compositionally biased region" description="Basic and acidic residues" evidence="2">
    <location>
        <begin position="149"/>
        <end position="159"/>
    </location>
</feature>
<organism evidence="4">
    <name type="scientific">Sus scrofa</name>
    <name type="common">Pig</name>
    <dbReference type="NCBI Taxonomy" id="9823"/>
    <lineage>
        <taxon>Eukaryota</taxon>
        <taxon>Metazoa</taxon>
        <taxon>Chordata</taxon>
        <taxon>Craniata</taxon>
        <taxon>Vertebrata</taxon>
        <taxon>Euteleostomi</taxon>
        <taxon>Mammalia</taxon>
        <taxon>Eutheria</taxon>
        <taxon>Laurasiatheria</taxon>
        <taxon>Artiodactyla</taxon>
        <taxon>Suina</taxon>
        <taxon>Suidae</taxon>
        <taxon>Sus</taxon>
    </lineage>
</organism>
<accession>A0A480F687</accession>
<feature type="chain" id="PRO_5036114708" evidence="3">
    <location>
        <begin position="19"/>
        <end position="415"/>
    </location>
</feature>
<dbReference type="PANTHER" id="PTHR15715:SF22">
    <property type="entry name" value="SARCOLEMMAL MEMBRANE-ASSOCIATED PROTEIN"/>
    <property type="match status" value="1"/>
</dbReference>
<name>A0A480F687_PIG</name>
<evidence type="ECO:0000256" key="1">
    <source>
        <dbReference type="SAM" id="Coils"/>
    </source>
</evidence>
<sequence>MPALLLLRGSLLVLPLDSAWLMLPSALDLCSDIPFSYNGAVNEIKDLSDKLKVAEGKQEEIQQKGQAEKKELQHKIDEMEEKEQELQAKIEALQADNDFTNERLTALQEHLLSKSGGDCTFIHQFIECQKKLIVEGHLTKVVEETKLSKENQARAKESDLSDTLSPSKEKSSDDTTDAQMDEQDLNEPLAKVSLLKDDLQGAQSEIEAKQEIQHLRKELIEAQELARASKQKCFELQALLEEERKAYRNQVEESNKQIQVLQAQLQRLHINIENLREEKDSEITSTRDELLSARDEILLLHQAAKKAASERDTDIASLQEELKKVRAELERWRKAASEYEKEITSLQNSFQLRCQQCEDQQREEATRLRGELEKLRKEWNVLETECRSLRKENVLLSSELQRQEKELHKYARTLF</sequence>
<evidence type="ECO:0000313" key="5">
    <source>
        <dbReference type="EMBL" id="HDB82799.1"/>
    </source>
</evidence>
<evidence type="ECO:0000313" key="4">
    <source>
        <dbReference type="EMBL" id="HCZ95463.1"/>
    </source>
</evidence>
<feature type="region of interest" description="Disordered" evidence="2">
    <location>
        <begin position="149"/>
        <end position="180"/>
    </location>
</feature>